<protein>
    <submittedName>
        <fullName evidence="1">Uncharacterized protein</fullName>
    </submittedName>
</protein>
<evidence type="ECO:0000313" key="1">
    <source>
        <dbReference type="EMBL" id="CAA9301293.1"/>
    </source>
</evidence>
<name>A0A6J4KBG5_9CHLR</name>
<accession>A0A6J4KBG5</accession>
<gene>
    <name evidence="1" type="ORF">AVDCRST_MAG93-4619</name>
</gene>
<reference evidence="1" key="1">
    <citation type="submission" date="2020-02" db="EMBL/GenBank/DDBJ databases">
        <authorList>
            <person name="Meier V. D."/>
        </authorList>
    </citation>
    <scope>NUCLEOTIDE SEQUENCE</scope>
    <source>
        <strain evidence="1">AVDCRST_MAG93</strain>
    </source>
</reference>
<dbReference type="AlphaFoldDB" id="A0A6J4KBG5"/>
<organism evidence="1">
    <name type="scientific">uncultured Chloroflexia bacterium</name>
    <dbReference type="NCBI Taxonomy" id="1672391"/>
    <lineage>
        <taxon>Bacteria</taxon>
        <taxon>Bacillati</taxon>
        <taxon>Chloroflexota</taxon>
        <taxon>Chloroflexia</taxon>
        <taxon>environmental samples</taxon>
    </lineage>
</organism>
<dbReference type="EMBL" id="CADCTR010001562">
    <property type="protein sequence ID" value="CAA9301293.1"/>
    <property type="molecule type" value="Genomic_DNA"/>
</dbReference>
<proteinExistence type="predicted"/>
<feature type="non-terminal residue" evidence="1">
    <location>
        <position position="34"/>
    </location>
</feature>
<sequence length="34" mass="3856">MWSDDYGPYFGKHYQLAETLCSPPPIQETGPPVM</sequence>